<proteinExistence type="predicted"/>
<gene>
    <name evidence="1" type="ORF">TBIB3V08_LOCUS9561</name>
</gene>
<sequence>MENRTEGYIAIILALGTIGRVKLKRWMKEWLKKREEYSHLVLLKEISLSDVEDFKNYFRMEESPFKKLIQIVEPFLKWEDTNMRERKISLNPEILGHGGNFEDLKFSVIMPPATISAAVVETRETLTYVLQDYMKFSTTASEWDCDNKGTSSSELQLLRAWLATTVDMARLATSVDTTQLATIFDMTQLATVVDTPQIATTVDTTQLARTIDTTQLVTTRPLSLTFSRANENSHFLLLDKAGQHWRVFNTAVPRSEASRRVATKPWCTTYSRANKMSYVTKGQYCFNPLYSHHHLTSHRDSRCRDQQPTSPPRDFLMFHHDSRCRDFMLPRDSRCRDFMSPRDSRCRDFMSPRDSRCQDFMSPRDSRCQDFMFHRD</sequence>
<dbReference type="AlphaFoldDB" id="A0A7R9I4M9"/>
<evidence type="ECO:0000313" key="1">
    <source>
        <dbReference type="EMBL" id="CAD7447245.1"/>
    </source>
</evidence>
<organism evidence="1">
    <name type="scientific">Timema bartmani</name>
    <dbReference type="NCBI Taxonomy" id="61472"/>
    <lineage>
        <taxon>Eukaryota</taxon>
        <taxon>Metazoa</taxon>
        <taxon>Ecdysozoa</taxon>
        <taxon>Arthropoda</taxon>
        <taxon>Hexapoda</taxon>
        <taxon>Insecta</taxon>
        <taxon>Pterygota</taxon>
        <taxon>Neoptera</taxon>
        <taxon>Polyneoptera</taxon>
        <taxon>Phasmatodea</taxon>
        <taxon>Timematodea</taxon>
        <taxon>Timematoidea</taxon>
        <taxon>Timematidae</taxon>
        <taxon>Timema</taxon>
    </lineage>
</organism>
<name>A0A7R9I4M9_9NEOP</name>
<accession>A0A7R9I4M9</accession>
<dbReference type="EMBL" id="OD568696">
    <property type="protein sequence ID" value="CAD7447245.1"/>
    <property type="molecule type" value="Genomic_DNA"/>
</dbReference>
<protein>
    <submittedName>
        <fullName evidence="1">Uncharacterized protein</fullName>
    </submittedName>
</protein>
<reference evidence="1" key="1">
    <citation type="submission" date="2020-11" db="EMBL/GenBank/DDBJ databases">
        <authorList>
            <person name="Tran Van P."/>
        </authorList>
    </citation>
    <scope>NUCLEOTIDE SEQUENCE</scope>
</reference>